<dbReference type="EMBL" id="MU254421">
    <property type="protein sequence ID" value="KAG9240519.1"/>
    <property type="molecule type" value="Genomic_DNA"/>
</dbReference>
<evidence type="ECO:0000256" key="1">
    <source>
        <dbReference type="SAM" id="MobiDB-lite"/>
    </source>
</evidence>
<protein>
    <submittedName>
        <fullName evidence="2">Uncharacterized protein</fullName>
    </submittedName>
</protein>
<keyword evidence="3" id="KW-1185">Reference proteome</keyword>
<evidence type="ECO:0000313" key="3">
    <source>
        <dbReference type="Proteomes" id="UP000887226"/>
    </source>
</evidence>
<accession>A0A9P7YVE2</accession>
<reference evidence="2" key="1">
    <citation type="journal article" date="2021" name="IMA Fungus">
        <title>Genomic characterization of three marine fungi, including Emericellopsis atlantica sp. nov. with signatures of a generalist lifestyle and marine biomass degradation.</title>
        <authorList>
            <person name="Hagestad O.C."/>
            <person name="Hou L."/>
            <person name="Andersen J.H."/>
            <person name="Hansen E.H."/>
            <person name="Altermark B."/>
            <person name="Li C."/>
            <person name="Kuhnert E."/>
            <person name="Cox R.J."/>
            <person name="Crous P.W."/>
            <person name="Spatafora J.W."/>
            <person name="Lail K."/>
            <person name="Amirebrahimi M."/>
            <person name="Lipzen A."/>
            <person name="Pangilinan J."/>
            <person name="Andreopoulos W."/>
            <person name="Hayes R.D."/>
            <person name="Ng V."/>
            <person name="Grigoriev I.V."/>
            <person name="Jackson S.A."/>
            <person name="Sutton T.D.S."/>
            <person name="Dobson A.D.W."/>
            <person name="Rama T."/>
        </authorList>
    </citation>
    <scope>NUCLEOTIDE SEQUENCE</scope>
    <source>
        <strain evidence="2">TRa3180A</strain>
    </source>
</reference>
<sequence>MSNNGGINGSRPSRSFSDRLNLPKIEPPDYVQNWRKNRIDPATTTAQEVGEYMRAKIWKYEADDLIDLDLWEIFRDDFDVFASAEAKGDPPTEILFNIIERRTAEELIRSRLRKLLTIRRAWVRQPGQGSVKHGTKRTAAEVLDDLLHEEEHHVWTGDDIVKLRRDEGLEHWYSVALQSAAGYVPTWASTARPSQTPSQQMTRPQTPIQRYALDLRIDTFNCIIHSLRVTIIRVHHIEGGEERLFVAANLPSSRPPPEQLLRPSPMPGDFPSTPADRSLLRQLNEGQITDPLQKNVDSGDLRRYLEAQNTPLAEKTRRNDQRRRLTVETNFREEHTQAQIQQPLYNPQPQRIQSSAENLETIINSGYGAPNAKFPLVPLYNQQQGNWSNQGQGGGNISNLSKAVIEIMKAYSNKDEMKYSGNLNGESLDAKVQCMLTGKAERYYTRHLSDINNINSVVTLLKTTFEGPDYYVKNDQLINEITLQSTIDENPSKTI</sequence>
<proteinExistence type="predicted"/>
<dbReference type="AlphaFoldDB" id="A0A9P7YVE2"/>
<comment type="caution">
    <text evidence="2">The sequence shown here is derived from an EMBL/GenBank/DDBJ whole genome shotgun (WGS) entry which is preliminary data.</text>
</comment>
<gene>
    <name evidence="2" type="ORF">BJ878DRAFT_483779</name>
</gene>
<name>A0A9P7YVE2_9HELO</name>
<organism evidence="2 3">
    <name type="scientific">Calycina marina</name>
    <dbReference type="NCBI Taxonomy" id="1763456"/>
    <lineage>
        <taxon>Eukaryota</taxon>
        <taxon>Fungi</taxon>
        <taxon>Dikarya</taxon>
        <taxon>Ascomycota</taxon>
        <taxon>Pezizomycotina</taxon>
        <taxon>Leotiomycetes</taxon>
        <taxon>Helotiales</taxon>
        <taxon>Pezizellaceae</taxon>
        <taxon>Calycina</taxon>
    </lineage>
</organism>
<dbReference type="Proteomes" id="UP000887226">
    <property type="component" value="Unassembled WGS sequence"/>
</dbReference>
<evidence type="ECO:0000313" key="2">
    <source>
        <dbReference type="EMBL" id="KAG9240519.1"/>
    </source>
</evidence>
<feature type="region of interest" description="Disordered" evidence="1">
    <location>
        <begin position="1"/>
        <end position="24"/>
    </location>
</feature>
<feature type="compositionally biased region" description="Polar residues" evidence="1">
    <location>
        <begin position="1"/>
        <end position="15"/>
    </location>
</feature>